<dbReference type="Pfam" id="PF13385">
    <property type="entry name" value="Laminin_G_3"/>
    <property type="match status" value="2"/>
</dbReference>
<dbReference type="CDD" id="cd00146">
    <property type="entry name" value="PKD"/>
    <property type="match status" value="4"/>
</dbReference>
<comment type="subcellular location">
    <subcellularLocation>
        <location evidence="1">Membrane</location>
        <topology evidence="1">Multi-pass membrane protein</topology>
    </subcellularLocation>
</comment>
<name>A0ABT0FC00_9MICO</name>
<dbReference type="SMART" id="SM00089">
    <property type="entry name" value="PKD"/>
    <property type="match status" value="4"/>
</dbReference>
<keyword evidence="6" id="KW-0472">Membrane</keyword>
<keyword evidence="5" id="KW-1133">Transmembrane helix</keyword>
<dbReference type="PANTHER" id="PTHR46730:SF1">
    <property type="entry name" value="PLAT DOMAIN-CONTAINING PROTEIN"/>
    <property type="match status" value="1"/>
</dbReference>
<gene>
    <name evidence="10" type="ORF">KZC51_05480</name>
</gene>
<evidence type="ECO:0000256" key="1">
    <source>
        <dbReference type="ARBA" id="ARBA00004141"/>
    </source>
</evidence>
<dbReference type="InterPro" id="IPR035986">
    <property type="entry name" value="PKD_dom_sf"/>
</dbReference>
<reference evidence="10 11" key="1">
    <citation type="submission" date="2021-06" db="EMBL/GenBank/DDBJ databases">
        <title>Genome-based taxonomic framework of Microbacterium strains isolated from marine environment, the description of four new species and reclassification of four preexisting species.</title>
        <authorList>
            <person name="Lee S.D."/>
            <person name="Kim S.-M."/>
            <person name="Byeon Y.-S."/>
            <person name="Yang H.L."/>
            <person name="Kim I.S."/>
        </authorList>
    </citation>
    <scope>NUCLEOTIDE SEQUENCE [LARGE SCALE GENOMIC DNA]</scope>
    <source>
        <strain evidence="10 11">SSW1-49</strain>
    </source>
</reference>
<dbReference type="SUPFAM" id="SSF49265">
    <property type="entry name" value="Fibronectin type III"/>
    <property type="match status" value="1"/>
</dbReference>
<evidence type="ECO:0000256" key="3">
    <source>
        <dbReference type="ARBA" id="ARBA00022729"/>
    </source>
</evidence>
<evidence type="ECO:0000259" key="8">
    <source>
        <dbReference type="PROSITE" id="PS50025"/>
    </source>
</evidence>
<dbReference type="PROSITE" id="PS50093">
    <property type="entry name" value="PKD"/>
    <property type="match status" value="4"/>
</dbReference>
<keyword evidence="2" id="KW-0812">Transmembrane</keyword>
<feature type="domain" description="Laminin G" evidence="8">
    <location>
        <begin position="613"/>
        <end position="785"/>
    </location>
</feature>
<dbReference type="SMART" id="SM00282">
    <property type="entry name" value="LamG"/>
    <property type="match status" value="2"/>
</dbReference>
<keyword evidence="3" id="KW-0732">Signal</keyword>
<evidence type="ECO:0000313" key="10">
    <source>
        <dbReference type="EMBL" id="MCK2035586.1"/>
    </source>
</evidence>
<accession>A0ABT0FC00</accession>
<dbReference type="EMBL" id="JAHWXN010000001">
    <property type="protein sequence ID" value="MCK2035586.1"/>
    <property type="molecule type" value="Genomic_DNA"/>
</dbReference>
<dbReference type="SUPFAM" id="SSF49899">
    <property type="entry name" value="Concanavalin A-like lectins/glucanases"/>
    <property type="match status" value="2"/>
</dbReference>
<evidence type="ECO:0000256" key="6">
    <source>
        <dbReference type="ARBA" id="ARBA00023136"/>
    </source>
</evidence>
<proteinExistence type="predicted"/>
<dbReference type="PROSITE" id="PS50025">
    <property type="entry name" value="LAM_G_DOMAIN"/>
    <property type="match status" value="1"/>
</dbReference>
<dbReference type="InterPro" id="IPR000601">
    <property type="entry name" value="PKD_dom"/>
</dbReference>
<feature type="domain" description="PKD" evidence="9">
    <location>
        <begin position="1487"/>
        <end position="1575"/>
    </location>
</feature>
<evidence type="ECO:0000259" key="9">
    <source>
        <dbReference type="PROSITE" id="PS50093"/>
    </source>
</evidence>
<dbReference type="Gene3D" id="2.60.40.10">
    <property type="entry name" value="Immunoglobulins"/>
    <property type="match status" value="5"/>
</dbReference>
<dbReference type="InterPro" id="IPR013783">
    <property type="entry name" value="Ig-like_fold"/>
</dbReference>
<dbReference type="Pfam" id="PF18911">
    <property type="entry name" value="PKD_4"/>
    <property type="match status" value="4"/>
</dbReference>
<dbReference type="RefSeq" id="WP_247629002.1">
    <property type="nucleotide sequence ID" value="NZ_JAHWXN010000001.1"/>
</dbReference>
<feature type="domain" description="PKD" evidence="9">
    <location>
        <begin position="1102"/>
        <end position="1187"/>
    </location>
</feature>
<dbReference type="Gene3D" id="2.60.120.200">
    <property type="match status" value="2"/>
</dbReference>
<dbReference type="SUPFAM" id="SSF49299">
    <property type="entry name" value="PKD domain"/>
    <property type="match status" value="4"/>
</dbReference>
<keyword evidence="11" id="KW-1185">Reference proteome</keyword>
<dbReference type="InterPro" id="IPR011044">
    <property type="entry name" value="Quino_amine_DH_bsu"/>
</dbReference>
<dbReference type="InterPro" id="IPR013320">
    <property type="entry name" value="ConA-like_dom_sf"/>
</dbReference>
<dbReference type="PANTHER" id="PTHR46730">
    <property type="entry name" value="POLYCYSTIN-1"/>
    <property type="match status" value="1"/>
</dbReference>
<evidence type="ECO:0000256" key="4">
    <source>
        <dbReference type="ARBA" id="ARBA00022737"/>
    </source>
</evidence>
<keyword evidence="7" id="KW-1015">Disulfide bond</keyword>
<feature type="domain" description="PKD" evidence="9">
    <location>
        <begin position="1404"/>
        <end position="1488"/>
    </location>
</feature>
<comment type="caution">
    <text evidence="10">The sequence shown here is derived from an EMBL/GenBank/DDBJ whole genome shotgun (WGS) entry which is preliminary data.</text>
</comment>
<evidence type="ECO:0000256" key="7">
    <source>
        <dbReference type="ARBA" id="ARBA00023157"/>
    </source>
</evidence>
<dbReference type="CDD" id="cd00110">
    <property type="entry name" value="LamG"/>
    <property type="match status" value="1"/>
</dbReference>
<keyword evidence="4" id="KW-0677">Repeat</keyword>
<evidence type="ECO:0000313" key="11">
    <source>
        <dbReference type="Proteomes" id="UP001300096"/>
    </source>
</evidence>
<dbReference type="SUPFAM" id="SSF50969">
    <property type="entry name" value="YVTN repeat-like/Quinoprotein amine dehydrogenase"/>
    <property type="match status" value="1"/>
</dbReference>
<feature type="domain" description="PKD" evidence="9">
    <location>
        <begin position="1018"/>
        <end position="1096"/>
    </location>
</feature>
<organism evidence="10 11">
    <name type="scientific">Microbacterium croceum</name>
    <dbReference type="NCBI Taxonomy" id="2851645"/>
    <lineage>
        <taxon>Bacteria</taxon>
        <taxon>Bacillati</taxon>
        <taxon>Actinomycetota</taxon>
        <taxon>Actinomycetes</taxon>
        <taxon>Micrococcales</taxon>
        <taxon>Microbacteriaceae</taxon>
        <taxon>Microbacterium</taxon>
    </lineage>
</organism>
<dbReference type="Proteomes" id="UP001300096">
    <property type="component" value="Unassembled WGS sequence"/>
</dbReference>
<evidence type="ECO:0000256" key="5">
    <source>
        <dbReference type="ARBA" id="ARBA00022989"/>
    </source>
</evidence>
<dbReference type="InterPro" id="IPR001791">
    <property type="entry name" value="Laminin_G"/>
</dbReference>
<evidence type="ECO:0000256" key="2">
    <source>
        <dbReference type="ARBA" id="ARBA00022692"/>
    </source>
</evidence>
<dbReference type="InterPro" id="IPR036116">
    <property type="entry name" value="FN3_sf"/>
</dbReference>
<dbReference type="InterPro" id="IPR022409">
    <property type="entry name" value="PKD/Chitinase_dom"/>
</dbReference>
<dbReference type="InterPro" id="IPR006558">
    <property type="entry name" value="LamG-like"/>
</dbReference>
<sequence length="1781" mass="184566">MNSGEFKRGYARRLVTVLVTMLAIIAGSFVAMTPAAADVSPPEGDPSTVTADALPTVQINGIVWDQEVVGNVVYAAGSFSSARPAGAAAGTNETPRSNLLAYNIQTGALITSFAPTINAQVRSVEASPDGTRLYIVGDFTTVNGQTRNRVAAFDLPSGTLSSFNPNSNGTTIGVDATNSTVYFTGTFGRVSGQDRFGAAAVNRDGTLLPWAPVLGERRGRVVVVSPDGTKVVLGGDFPTLNGSSNPGYGLGMVSATDGSLIVPFQTNNIIRNAGNDAAILSLKSDADSFYGTGYVFGSGGNLEGSFRASWDTGSLSWVNDCHGDQYDVQPMGDAVYAAGHSHYCGSLEGGFPQSDPWSFYRAIAVTKEPSRITPNGLNLGYYDFGGNPAPKMLHWFPSLNTGTVSGAYQGPWTVNGNSEYLVYGGEFTRVNNVGQQGLVRFAVPAKSTNAQGPILWNTDWPASALPLDGSIRVTWPLNYDRDSEFLKYEVLRNNVVIKTFENVRSKSKDWGLPPMTYVDSAVVSGTSYTYRIRATDNEGHNILGGAVTATATGTATSSTYRSTVLADSPLDFWPLDDTAGSVSYDWAGASDLTVNSNVSRGVSGAILGDSRTAASFNGGSNGFASTTTAVAGPQTFGIEAWFKTTTTDGGKIVGFGSSSTGNSGSYDRHVYMLPNGRVTFGVYPGSSQTIESSAALNDGQWHHVSAGLSSEGMVLYIDGVRVAQRSDVTSAQGYNGYWRIGGDSPWAGSDRFIGQIDEVAIYAAPLSKTQVASHYTASGRTLEGATVPSDAYGAAVYGLDPALYWRLGESSGSTAADSSGYSQRGTYFGSVTKGTNGALSGVSDTAATFSGGQVISQNSFSNPRSYSLETWFKTSTTSGGKLIGFGNSPDGNSNNYDRHIYMTDAGKLVFGVWTGQEQTIRTDASFNDNTWHHVVATQGAQGMRLYVDGQLQGTNPNTDAQDYTGYWHVGGDVTWGPGDWEFDGALDEVAVYLAPLSAADISQHYALGSTGAPANVPPTASFTHTVDKLKVNVDGSASADSDGTIAGYSWNWGDGSPATAGETSTHTYAEGGQYTVTLTVTDDSGATATSTALVTAVPNQLPVPSFTTSTTDLTVAVDASASNDTDGTIAGYSWNWGDGSPATTGRTTTHAYAADGQYTITLTVTDNDGATAQKTASVTVTAPVGAVTYARDDFNRTLATGLGSANVGGAWTLSNTASNYRVDGSSGVFVQPAGGAQRYAYLPSVSSTDTAIDVDVALPQRPVGGSAYYTSHIRRVGADDYRSRVVVAANGAVTVQLQRTTTILVNVPTSLTVAAGDKLHVRTEATGTSPTTLRVKVWKVGSAEPTSWTASTTDSTAGLQAAGDVGLGVYLGSGVTNVPFQTGFDNFWAGSSNGGLVPPANEAPTAAFVATPNGLAVAFNGSTSSDSDGTIASYAWDFGDGTTGTGVTANRTYAAAGTYTVKLTVTDDDGATGTISHPVTVTAPVPGNQAPTAAFTTSVAGLTVSADAATSTDPDGSIASYAWNFGDSTTGTGATVSHPYAAAGTYTITLTVTDNGGATATTTRSVTVTAPAAAGLVQDDFNRADGLLGAAPLGGAWTQTAGAANVGIDANRARLTTAAASQTRSATLNATTSDSTDLTFSFSTSTAVTAGRMYVSALGRVVGADDYRARWLIAPNGSVQAQLSRGGTVLSWVDMTGITITPGTVYNVRVQVYGTGTTTLRSKIWADGQTEPQNWQLSTTDATAALQTAGYTGVTTYSSSGYGPLPYSVYVDNYKAVKVLP</sequence>
<dbReference type="SMART" id="SM00560">
    <property type="entry name" value="LamGL"/>
    <property type="match status" value="2"/>
</dbReference>
<protein>
    <submittedName>
        <fullName evidence="10">PKD domain-containing protein</fullName>
    </submittedName>
</protein>